<evidence type="ECO:0000313" key="7">
    <source>
        <dbReference type="Proteomes" id="UP000561045"/>
    </source>
</evidence>
<dbReference type="Pfam" id="PF00989">
    <property type="entry name" value="PAS"/>
    <property type="match status" value="1"/>
</dbReference>
<keyword evidence="1" id="KW-0812">Transmembrane</keyword>
<dbReference type="InterPro" id="IPR052155">
    <property type="entry name" value="Biofilm_reg_signaling"/>
</dbReference>
<dbReference type="InterPro" id="IPR013767">
    <property type="entry name" value="PAS_fold"/>
</dbReference>
<comment type="caution">
    <text evidence="6">The sequence shown here is derived from an EMBL/GenBank/DDBJ whole genome shotgun (WGS) entry which is preliminary data.</text>
</comment>
<dbReference type="InterPro" id="IPR000014">
    <property type="entry name" value="PAS"/>
</dbReference>
<dbReference type="SUPFAM" id="SSF55785">
    <property type="entry name" value="PYP-like sensor domain (PAS domain)"/>
    <property type="match status" value="1"/>
</dbReference>
<dbReference type="InterPro" id="IPR043128">
    <property type="entry name" value="Rev_trsase/Diguanyl_cyclase"/>
</dbReference>
<dbReference type="CDD" id="cd00130">
    <property type="entry name" value="PAS"/>
    <property type="match status" value="1"/>
</dbReference>
<dbReference type="Gene3D" id="3.40.190.10">
    <property type="entry name" value="Periplasmic binding protein-like II"/>
    <property type="match status" value="2"/>
</dbReference>
<evidence type="ECO:0000256" key="2">
    <source>
        <dbReference type="SAM" id="SignalP"/>
    </source>
</evidence>
<dbReference type="SUPFAM" id="SSF55073">
    <property type="entry name" value="Nucleotide cyclase"/>
    <property type="match status" value="1"/>
</dbReference>
<feature type="domain" description="PAC" evidence="4">
    <location>
        <begin position="443"/>
        <end position="495"/>
    </location>
</feature>
<dbReference type="SUPFAM" id="SSF53850">
    <property type="entry name" value="Periplasmic binding protein-like II"/>
    <property type="match status" value="1"/>
</dbReference>
<feature type="domain" description="PAS" evidence="3">
    <location>
        <begin position="368"/>
        <end position="422"/>
    </location>
</feature>
<reference evidence="6 7" key="1">
    <citation type="submission" date="2020-08" db="EMBL/GenBank/DDBJ databases">
        <title>Genomic Encyclopedia of Type Strains, Phase IV (KMG-IV): sequencing the most valuable type-strain genomes for metagenomic binning, comparative biology and taxonomic classification.</title>
        <authorList>
            <person name="Goeker M."/>
        </authorList>
    </citation>
    <scope>NUCLEOTIDE SEQUENCE [LARGE SCALE GENOMIC DNA]</scope>
    <source>
        <strain evidence="6 7">DSM 106739</strain>
    </source>
</reference>
<keyword evidence="2" id="KW-0732">Signal</keyword>
<dbReference type="NCBIfam" id="TIGR00229">
    <property type="entry name" value="sensory_box"/>
    <property type="match status" value="1"/>
</dbReference>
<proteinExistence type="predicted"/>
<evidence type="ECO:0000313" key="6">
    <source>
        <dbReference type="EMBL" id="MBB4011038.1"/>
    </source>
</evidence>
<feature type="chain" id="PRO_5032858882" evidence="2">
    <location>
        <begin position="37"/>
        <end position="660"/>
    </location>
</feature>
<sequence>MTRTLCQSGTVLHALWRFVVLMVAGCALATALTANAAPSQERVTLQLKWRHQFQFAGYYAALFKGYYWDAGLDVDIREAQSGEDPIQQVLSGHAEYGVGTSDLLLLRQGGKPVVVLAAIFQHSPLTLLVRRESGIRSLPDLVGKRVMIEPNSAELFALLKRSGVDSDALKIASHTFTANDLIAGKLDAMSAYSTDEPFELKEAGVAYDLFEPRSAGIDFYGDNLFTTENEIRKHPDRVRAFREATLKGWAYAMQHQEEIIDLILTQYGERHSADHLRFEAKVMERLLQPTLVQPGYMHLARWQHIADTYASLGLLPASTSLEGFLYEDVANADSERNRRWLVITLAGLLIFAAIAGYVLRLNWRLHASRERQRVIVDAAPLALFVLSDENRIQDWNRAAETTFGWKSDDVRGRNMLDFVPPETERGALMSLLDDARRDKSSTRSGETWANTADGRRIRCEWRFAAMPSSDGRQSRLVAMAIDVTAQRELESRLQLMAHADPLTGLANRSLFYDRVERALSLAQRHTGHVALIYIDLDDFKRVNDTQGHEAGDIVLRTIAMRLRRLVRESDTVARIGGDEFVILLQEVGDREAAMAVANKAEEAICLPIEVRPAQFAHVGGSIGVSLSPQHGTDSEALLRSADAAMYRIKHGGKRGVACAS</sequence>
<dbReference type="InterPro" id="IPR000160">
    <property type="entry name" value="GGDEF_dom"/>
</dbReference>
<dbReference type="PANTHER" id="PTHR44757">
    <property type="entry name" value="DIGUANYLATE CYCLASE DGCP"/>
    <property type="match status" value="1"/>
</dbReference>
<dbReference type="Pfam" id="PF00990">
    <property type="entry name" value="GGDEF"/>
    <property type="match status" value="1"/>
</dbReference>
<dbReference type="Gene3D" id="3.30.70.270">
    <property type="match status" value="1"/>
</dbReference>
<feature type="transmembrane region" description="Helical" evidence="1">
    <location>
        <begin position="340"/>
        <end position="363"/>
    </location>
</feature>
<dbReference type="InterPro" id="IPR015168">
    <property type="entry name" value="SsuA/THI5"/>
</dbReference>
<feature type="signal peptide" evidence="2">
    <location>
        <begin position="1"/>
        <end position="36"/>
    </location>
</feature>
<name>A0A840BH99_9RHOO</name>
<dbReference type="Pfam" id="PF09084">
    <property type="entry name" value="NMT1"/>
    <property type="match status" value="1"/>
</dbReference>
<keyword evidence="1" id="KW-0472">Membrane</keyword>
<dbReference type="PROSITE" id="PS50887">
    <property type="entry name" value="GGDEF"/>
    <property type="match status" value="1"/>
</dbReference>
<dbReference type="Proteomes" id="UP000561045">
    <property type="component" value="Unassembled WGS sequence"/>
</dbReference>
<dbReference type="GO" id="GO:0006355">
    <property type="term" value="P:regulation of DNA-templated transcription"/>
    <property type="evidence" value="ECO:0007669"/>
    <property type="project" value="InterPro"/>
</dbReference>
<dbReference type="PANTHER" id="PTHR44757:SF2">
    <property type="entry name" value="BIOFILM ARCHITECTURE MAINTENANCE PROTEIN MBAA"/>
    <property type="match status" value="1"/>
</dbReference>
<accession>A0A840BH99</accession>
<protein>
    <submittedName>
        <fullName evidence="6">Diguanylate cyclase (GGDEF)-like protein/PAS domain S-box-containing protein</fullName>
    </submittedName>
</protein>
<dbReference type="SMART" id="SM00091">
    <property type="entry name" value="PAS"/>
    <property type="match status" value="1"/>
</dbReference>
<dbReference type="InterPro" id="IPR000700">
    <property type="entry name" value="PAS-assoc_C"/>
</dbReference>
<dbReference type="EMBL" id="JACIET010000001">
    <property type="protein sequence ID" value="MBB4011038.1"/>
    <property type="molecule type" value="Genomic_DNA"/>
</dbReference>
<keyword evidence="7" id="KW-1185">Reference proteome</keyword>
<dbReference type="SMART" id="SM00267">
    <property type="entry name" value="GGDEF"/>
    <property type="match status" value="1"/>
</dbReference>
<dbReference type="InterPro" id="IPR029787">
    <property type="entry name" value="Nucleotide_cyclase"/>
</dbReference>
<evidence type="ECO:0000259" key="4">
    <source>
        <dbReference type="PROSITE" id="PS50113"/>
    </source>
</evidence>
<evidence type="ECO:0000256" key="1">
    <source>
        <dbReference type="SAM" id="Phobius"/>
    </source>
</evidence>
<evidence type="ECO:0000259" key="3">
    <source>
        <dbReference type="PROSITE" id="PS50112"/>
    </source>
</evidence>
<dbReference type="Gene3D" id="3.30.450.20">
    <property type="entry name" value="PAS domain"/>
    <property type="match status" value="1"/>
</dbReference>
<dbReference type="RefSeq" id="WP_207064328.1">
    <property type="nucleotide sequence ID" value="NZ_BAABLE010000011.1"/>
</dbReference>
<evidence type="ECO:0000259" key="5">
    <source>
        <dbReference type="PROSITE" id="PS50887"/>
    </source>
</evidence>
<gene>
    <name evidence="6" type="ORF">GGR36_000346</name>
</gene>
<feature type="domain" description="GGDEF" evidence="5">
    <location>
        <begin position="527"/>
        <end position="660"/>
    </location>
</feature>
<dbReference type="AlphaFoldDB" id="A0A840BH99"/>
<dbReference type="CDD" id="cd01949">
    <property type="entry name" value="GGDEF"/>
    <property type="match status" value="1"/>
</dbReference>
<keyword evidence="1" id="KW-1133">Transmembrane helix</keyword>
<dbReference type="PROSITE" id="PS50112">
    <property type="entry name" value="PAS"/>
    <property type="match status" value="1"/>
</dbReference>
<dbReference type="FunFam" id="3.30.70.270:FF:000001">
    <property type="entry name" value="Diguanylate cyclase domain protein"/>
    <property type="match status" value="1"/>
</dbReference>
<dbReference type="PROSITE" id="PS50113">
    <property type="entry name" value="PAC"/>
    <property type="match status" value="1"/>
</dbReference>
<dbReference type="NCBIfam" id="TIGR00254">
    <property type="entry name" value="GGDEF"/>
    <property type="match status" value="1"/>
</dbReference>
<dbReference type="GO" id="GO:0003824">
    <property type="term" value="F:catalytic activity"/>
    <property type="evidence" value="ECO:0007669"/>
    <property type="project" value="UniProtKB-ARBA"/>
</dbReference>
<organism evidence="6 7">
    <name type="scientific">Niveibacterium umoris</name>
    <dbReference type="NCBI Taxonomy" id="1193620"/>
    <lineage>
        <taxon>Bacteria</taxon>
        <taxon>Pseudomonadati</taxon>
        <taxon>Pseudomonadota</taxon>
        <taxon>Betaproteobacteria</taxon>
        <taxon>Rhodocyclales</taxon>
        <taxon>Rhodocyclaceae</taxon>
        <taxon>Niveibacterium</taxon>
    </lineage>
</organism>
<dbReference type="InterPro" id="IPR035965">
    <property type="entry name" value="PAS-like_dom_sf"/>
</dbReference>